<evidence type="ECO:0008006" key="3">
    <source>
        <dbReference type="Google" id="ProtNLM"/>
    </source>
</evidence>
<dbReference type="OrthoDB" id="6431331at2759"/>
<accession>A0A7M7LU28</accession>
<dbReference type="PANTHER" id="PTHR47533">
    <property type="entry name" value="PROTEIN CBG21859"/>
    <property type="match status" value="1"/>
</dbReference>
<dbReference type="EnsemblMetazoa" id="XM_011684776">
    <property type="protein sequence ID" value="XP_011683078"/>
    <property type="gene ID" value="LOC756364"/>
</dbReference>
<evidence type="ECO:0000313" key="2">
    <source>
        <dbReference type="Proteomes" id="UP000007110"/>
    </source>
</evidence>
<dbReference type="InParanoid" id="A0A7M7LU28"/>
<dbReference type="GeneID" id="756364"/>
<dbReference type="Proteomes" id="UP000007110">
    <property type="component" value="Unassembled WGS sequence"/>
</dbReference>
<evidence type="ECO:0000313" key="1">
    <source>
        <dbReference type="EnsemblMetazoa" id="XP_011683078"/>
    </source>
</evidence>
<dbReference type="OMA" id="YLFTRCA"/>
<keyword evidence="2" id="KW-1185">Reference proteome</keyword>
<protein>
    <recommendedName>
        <fullName evidence="3">AB hydrolase-1 domain-containing protein</fullName>
    </recommendedName>
</protein>
<sequence length="333" mass="37295">MSGNSESQGVAKPDECDYALVQEMGEGFRRGTSRISALGTSFTMVYGEWTAAGSTDESPVVLCVHGTPATEGAFRPLGSRIAAEGYRVLVVNFPGMGYTEIDSERCYDFSVAHKAELVKAFIFKLELNRITMLMGHSVGGQVIGHLAADRDLENIVQSVCFVCSTGVQPYGSQRYTMVPYLPYLLYRAIYLPVLGPVLRYLASRIVHSLGFRAKSPEAAVLSIYEGHQIKFDVFAKDLARLGERQIPVLFVYGLRDRIVEPECIPEIITLLDIPQDCVKEYSDEDQPDITFHDDSLRRVVRFKTGTHRLHFKKPEQVLSEISLFLEALRRKSR</sequence>
<dbReference type="PANTHER" id="PTHR47533:SF4">
    <property type="entry name" value="AB HYDROLASE-1 DOMAIN-CONTAINING PROTEIN"/>
    <property type="match status" value="1"/>
</dbReference>
<proteinExistence type="predicted"/>
<dbReference type="InterPro" id="IPR000073">
    <property type="entry name" value="AB_hydrolase_1"/>
</dbReference>
<reference evidence="1" key="2">
    <citation type="submission" date="2021-01" db="UniProtKB">
        <authorList>
            <consortium name="EnsemblMetazoa"/>
        </authorList>
    </citation>
    <scope>IDENTIFICATION</scope>
</reference>
<dbReference type="SUPFAM" id="SSF53474">
    <property type="entry name" value="alpha/beta-Hydrolases"/>
    <property type="match status" value="1"/>
</dbReference>
<dbReference type="PRINTS" id="PR00111">
    <property type="entry name" value="ABHYDROLASE"/>
</dbReference>
<dbReference type="Gene3D" id="3.40.50.1820">
    <property type="entry name" value="alpha/beta hydrolase"/>
    <property type="match status" value="1"/>
</dbReference>
<dbReference type="InterPro" id="IPR010463">
    <property type="entry name" value="DUF1057"/>
</dbReference>
<dbReference type="RefSeq" id="XP_011683078.2">
    <property type="nucleotide sequence ID" value="XM_011684776.2"/>
</dbReference>
<reference evidence="2" key="1">
    <citation type="submission" date="2015-02" db="EMBL/GenBank/DDBJ databases">
        <title>Genome sequencing for Strongylocentrotus purpuratus.</title>
        <authorList>
            <person name="Murali S."/>
            <person name="Liu Y."/>
            <person name="Vee V."/>
            <person name="English A."/>
            <person name="Wang M."/>
            <person name="Skinner E."/>
            <person name="Han Y."/>
            <person name="Muzny D.M."/>
            <person name="Worley K.C."/>
            <person name="Gibbs R.A."/>
        </authorList>
    </citation>
    <scope>NUCLEOTIDE SEQUENCE</scope>
</reference>
<name>A0A7M7LU28_STRPU</name>
<dbReference type="KEGG" id="spu:756364"/>
<dbReference type="Pfam" id="PF06342">
    <property type="entry name" value="DUF1057"/>
    <property type="match status" value="1"/>
</dbReference>
<organism evidence="1 2">
    <name type="scientific">Strongylocentrotus purpuratus</name>
    <name type="common">Purple sea urchin</name>
    <dbReference type="NCBI Taxonomy" id="7668"/>
    <lineage>
        <taxon>Eukaryota</taxon>
        <taxon>Metazoa</taxon>
        <taxon>Echinodermata</taxon>
        <taxon>Eleutherozoa</taxon>
        <taxon>Echinozoa</taxon>
        <taxon>Echinoidea</taxon>
        <taxon>Euechinoidea</taxon>
        <taxon>Echinacea</taxon>
        <taxon>Camarodonta</taxon>
        <taxon>Echinidea</taxon>
        <taxon>Strongylocentrotidae</taxon>
        <taxon>Strongylocentrotus</taxon>
    </lineage>
</organism>
<dbReference type="InterPro" id="IPR029058">
    <property type="entry name" value="AB_hydrolase_fold"/>
</dbReference>
<dbReference type="AlphaFoldDB" id="A0A7M7LU28"/>